<organism evidence="2 3">
    <name type="scientific">Mangrovivirga cuniculi</name>
    <dbReference type="NCBI Taxonomy" id="2715131"/>
    <lineage>
        <taxon>Bacteria</taxon>
        <taxon>Pseudomonadati</taxon>
        <taxon>Bacteroidota</taxon>
        <taxon>Cytophagia</taxon>
        <taxon>Cytophagales</taxon>
        <taxon>Mangrovivirgaceae</taxon>
        <taxon>Mangrovivirga</taxon>
    </lineage>
</organism>
<keyword evidence="1" id="KW-1133">Transmembrane helix</keyword>
<gene>
    <name evidence="2" type="ORF">DCC35_00895</name>
</gene>
<dbReference type="EMBL" id="CP028923">
    <property type="protein sequence ID" value="QCK13407.1"/>
    <property type="molecule type" value="Genomic_DNA"/>
</dbReference>
<evidence type="ECO:0000313" key="2">
    <source>
        <dbReference type="EMBL" id="QCK13407.1"/>
    </source>
</evidence>
<sequence>MDTTFFLLVIKITIYFLAFCIVLGLIEPWRALWWAERQNRLLVLKYYGIPLVLLIIVLLMVD</sequence>
<dbReference type="KEGG" id="fpf:DCC35_00895"/>
<name>A0A4D7JFC9_9BACT</name>
<feature type="transmembrane region" description="Helical" evidence="1">
    <location>
        <begin position="41"/>
        <end position="61"/>
    </location>
</feature>
<dbReference type="OrthoDB" id="982803at2"/>
<dbReference type="AlphaFoldDB" id="A0A4D7JFC9"/>
<dbReference type="Proteomes" id="UP000298616">
    <property type="component" value="Chromosome"/>
</dbReference>
<keyword evidence="3" id="KW-1185">Reference proteome</keyword>
<accession>A0A4D7JFC9</accession>
<reference evidence="2 3" key="1">
    <citation type="submission" date="2018-04" db="EMBL/GenBank/DDBJ databases">
        <title>Complete genome uncultured novel isolate.</title>
        <authorList>
            <person name="Merlino G."/>
        </authorList>
    </citation>
    <scope>NUCLEOTIDE SEQUENCE [LARGE SCALE GENOMIC DNA]</scope>
    <source>
        <strain evidence="3">R1DC9</strain>
    </source>
</reference>
<keyword evidence="1" id="KW-0472">Membrane</keyword>
<protein>
    <submittedName>
        <fullName evidence="2">Uncharacterized protein</fullName>
    </submittedName>
</protein>
<evidence type="ECO:0000313" key="3">
    <source>
        <dbReference type="Proteomes" id="UP000298616"/>
    </source>
</evidence>
<keyword evidence="1" id="KW-0812">Transmembrane</keyword>
<proteinExistence type="predicted"/>
<feature type="transmembrane region" description="Helical" evidence="1">
    <location>
        <begin position="6"/>
        <end position="29"/>
    </location>
</feature>
<evidence type="ECO:0000256" key="1">
    <source>
        <dbReference type="SAM" id="Phobius"/>
    </source>
</evidence>